<dbReference type="Gene3D" id="1.10.10.10">
    <property type="entry name" value="Winged helix-like DNA-binding domain superfamily/Winged helix DNA-binding domain"/>
    <property type="match status" value="1"/>
</dbReference>
<evidence type="ECO:0000259" key="2">
    <source>
        <dbReference type="Pfam" id="PF13358"/>
    </source>
</evidence>
<dbReference type="Proteomes" id="UP000076858">
    <property type="component" value="Unassembled WGS sequence"/>
</dbReference>
<dbReference type="Pfam" id="PF13384">
    <property type="entry name" value="HTH_23"/>
    <property type="match status" value="1"/>
</dbReference>
<organism evidence="3 4">
    <name type="scientific">Daphnia magna</name>
    <dbReference type="NCBI Taxonomy" id="35525"/>
    <lineage>
        <taxon>Eukaryota</taxon>
        <taxon>Metazoa</taxon>
        <taxon>Ecdysozoa</taxon>
        <taxon>Arthropoda</taxon>
        <taxon>Crustacea</taxon>
        <taxon>Branchiopoda</taxon>
        <taxon>Diplostraca</taxon>
        <taxon>Cladocera</taxon>
        <taxon>Anomopoda</taxon>
        <taxon>Daphniidae</taxon>
        <taxon>Daphnia</taxon>
    </lineage>
</organism>
<dbReference type="STRING" id="35525.A0A162CWW4"/>
<dbReference type="PANTHER" id="PTHR23022">
    <property type="entry name" value="TRANSPOSABLE ELEMENT-RELATED"/>
    <property type="match status" value="1"/>
</dbReference>
<dbReference type="InterPro" id="IPR038717">
    <property type="entry name" value="Tc1-like_DDE_dom"/>
</dbReference>
<dbReference type="GO" id="GO:0003676">
    <property type="term" value="F:nucleic acid binding"/>
    <property type="evidence" value="ECO:0007669"/>
    <property type="project" value="InterPro"/>
</dbReference>
<evidence type="ECO:0000256" key="1">
    <source>
        <dbReference type="ARBA" id="ARBA00004123"/>
    </source>
</evidence>
<dbReference type="Pfam" id="PF13358">
    <property type="entry name" value="DDE_3"/>
    <property type="match status" value="1"/>
</dbReference>
<sequence>MARVGGRVFGPHEEFHRESYRLTDAIRIEIIRLHKNGIGQRTIARRLQIHRKSVELWIKRYNEDRNLKVYANDEGAPRLTSENEDFLLACSATINNFDNSSDVAAKAGINFLSIQSISRRLNESGLQSRIAAIKDILTPEHRAGRLHFARRYVDYPVEFWRWVLFTDEKSWSSAAHGQIRVRRHQNERFNKKNIYSIKRSGRTTVSVWGGVWLGGLTPLYRVQNNLTSAQYITNVLEGTLLPYIRQAYPNGEPVVFVQDNSSVHNSRTTRQWLVEHPEIVALDWPVKGADMNPIENLWGHLVVALNKSRNEQGLPFHARDANGADELYALVNSEWQKLMRNETYIESLIESMPRRLQEVINEEGGWTKY</sequence>
<dbReference type="AlphaFoldDB" id="A0A162CWW4"/>
<gene>
    <name evidence="3" type="ORF">APZ42_003437</name>
</gene>
<dbReference type="InterPro" id="IPR036388">
    <property type="entry name" value="WH-like_DNA-bd_sf"/>
</dbReference>
<protein>
    <recommendedName>
        <fullName evidence="2">Tc1-like transposase DDE domain-containing protein</fullName>
    </recommendedName>
</protein>
<dbReference type="EMBL" id="LRGB01010804">
    <property type="protein sequence ID" value="KZS00304.1"/>
    <property type="molecule type" value="Genomic_DNA"/>
</dbReference>
<dbReference type="InterPro" id="IPR009057">
    <property type="entry name" value="Homeodomain-like_sf"/>
</dbReference>
<accession>A0A162CWW4</accession>
<dbReference type="OrthoDB" id="6367375at2759"/>
<name>A0A162CWW4_9CRUS</name>
<dbReference type="GO" id="GO:0005634">
    <property type="term" value="C:nucleus"/>
    <property type="evidence" value="ECO:0007669"/>
    <property type="project" value="UniProtKB-SubCell"/>
</dbReference>
<dbReference type="PANTHER" id="PTHR23022:SF134">
    <property type="entry name" value="TRANSPOSABLE ELEMENT TC1 TRANSPOSASE"/>
    <property type="match status" value="1"/>
</dbReference>
<keyword evidence="4" id="KW-1185">Reference proteome</keyword>
<dbReference type="InterPro" id="IPR052338">
    <property type="entry name" value="Transposase_5"/>
</dbReference>
<dbReference type="Gene3D" id="3.30.420.10">
    <property type="entry name" value="Ribonuclease H-like superfamily/Ribonuclease H"/>
    <property type="match status" value="1"/>
</dbReference>
<proteinExistence type="predicted"/>
<comment type="caution">
    <text evidence="3">The sequence shown here is derived from an EMBL/GenBank/DDBJ whole genome shotgun (WGS) entry which is preliminary data.</text>
</comment>
<evidence type="ECO:0000313" key="3">
    <source>
        <dbReference type="EMBL" id="KZS00304.1"/>
    </source>
</evidence>
<reference evidence="3 4" key="1">
    <citation type="submission" date="2016-03" db="EMBL/GenBank/DDBJ databases">
        <title>EvidentialGene: Evidence-directed Construction of Genes on Genomes.</title>
        <authorList>
            <person name="Gilbert D.G."/>
            <person name="Choi J.-H."/>
            <person name="Mockaitis K."/>
            <person name="Colbourne J."/>
            <person name="Pfrender M."/>
        </authorList>
    </citation>
    <scope>NUCLEOTIDE SEQUENCE [LARGE SCALE GENOMIC DNA]</scope>
    <source>
        <strain evidence="3 4">Xinb3</strain>
        <tissue evidence="3">Complete organism</tissue>
    </source>
</reference>
<feature type="domain" description="Tc1-like transposase DDE" evidence="2">
    <location>
        <begin position="164"/>
        <end position="309"/>
    </location>
</feature>
<comment type="subcellular location">
    <subcellularLocation>
        <location evidence="1">Nucleus</location>
    </subcellularLocation>
</comment>
<dbReference type="SUPFAM" id="SSF46689">
    <property type="entry name" value="Homeodomain-like"/>
    <property type="match status" value="1"/>
</dbReference>
<evidence type="ECO:0000313" key="4">
    <source>
        <dbReference type="Proteomes" id="UP000076858"/>
    </source>
</evidence>
<dbReference type="InterPro" id="IPR036397">
    <property type="entry name" value="RNaseH_sf"/>
</dbReference>